<dbReference type="eggNOG" id="COG2226">
    <property type="taxonomic scope" value="Bacteria"/>
</dbReference>
<dbReference type="RefSeq" id="WP_023978134.1">
    <property type="nucleotide sequence ID" value="NZ_CBLX010000013.1"/>
</dbReference>
<reference evidence="1 2" key="2">
    <citation type="journal article" date="2014" name="PLoS ONE">
        <title>Evolution of mitochondria reconstructed from the energy metabolism of living bacteria.</title>
        <authorList>
            <person name="Degli Esposti M."/>
            <person name="Chouaia B."/>
            <person name="Comandatore F."/>
            <person name="Crotti E."/>
            <person name="Sassera D."/>
            <person name="Lievens P.M."/>
            <person name="Daffonchio D."/>
            <person name="Bandi C."/>
        </authorList>
    </citation>
    <scope>NUCLEOTIDE SEQUENCE [LARGE SCALE GENOMIC DNA]</scope>
    <source>
        <strain evidence="1 2">SF2.1</strain>
    </source>
</reference>
<dbReference type="GO" id="GO:0032259">
    <property type="term" value="P:methylation"/>
    <property type="evidence" value="ECO:0007669"/>
    <property type="project" value="UniProtKB-KW"/>
</dbReference>
<dbReference type="Proteomes" id="UP000027583">
    <property type="component" value="Unassembled WGS sequence"/>
</dbReference>
<organism evidence="1 2">
    <name type="scientific">Asaia bogorensis</name>
    <dbReference type="NCBI Taxonomy" id="91915"/>
    <lineage>
        <taxon>Bacteria</taxon>
        <taxon>Pseudomonadati</taxon>
        <taxon>Pseudomonadota</taxon>
        <taxon>Alphaproteobacteria</taxon>
        <taxon>Acetobacterales</taxon>
        <taxon>Acetobacteraceae</taxon>
        <taxon>Asaia</taxon>
    </lineage>
</organism>
<dbReference type="SUPFAM" id="SSF53335">
    <property type="entry name" value="S-adenosyl-L-methionine-dependent methyltransferases"/>
    <property type="match status" value="1"/>
</dbReference>
<reference evidence="1 2" key="1">
    <citation type="journal article" date="2014" name="Genome Biol. Evol.">
        <title>Acetic acid bacteria genomes reveal functional traits for adaptation to life in insect guts.</title>
        <authorList>
            <person name="Chouaia B."/>
            <person name="Gaiarsa S."/>
            <person name="Crotti E."/>
            <person name="Comandatore F."/>
            <person name="Degli Esposti M."/>
            <person name="Ricci I."/>
            <person name="Alma A."/>
            <person name="Favia G."/>
            <person name="Bandi C."/>
            <person name="Daffonchio D."/>
        </authorList>
    </citation>
    <scope>NUCLEOTIDE SEQUENCE [LARGE SCALE GENOMIC DNA]</scope>
    <source>
        <strain evidence="1 2">SF2.1</strain>
    </source>
</reference>
<protein>
    <submittedName>
        <fullName evidence="1">SAM-dependent methyltransferase 2, in cluster with Hydroxyacylglutathione hydrolase</fullName>
        <ecNumber evidence="1">3.1.2.6</ecNumber>
    </submittedName>
</protein>
<keyword evidence="1" id="KW-0808">Transferase</keyword>
<dbReference type="GO" id="GO:0004416">
    <property type="term" value="F:hydroxyacylglutathione hydrolase activity"/>
    <property type="evidence" value="ECO:0007669"/>
    <property type="project" value="UniProtKB-EC"/>
</dbReference>
<comment type="caution">
    <text evidence="1">The sequence shown here is derived from an EMBL/GenBank/DDBJ whole genome shotgun (WGS) entry which is preliminary data.</text>
</comment>
<name>A0A060QGW7_9PROT</name>
<dbReference type="EMBL" id="CBLX010000013">
    <property type="protein sequence ID" value="CDG39933.1"/>
    <property type="molecule type" value="Genomic_DNA"/>
</dbReference>
<dbReference type="EC" id="3.1.2.6" evidence="1"/>
<keyword evidence="1" id="KW-0378">Hydrolase</keyword>
<gene>
    <name evidence="1" type="ORF">ASAP_1888</name>
</gene>
<keyword evidence="1" id="KW-0489">Methyltransferase</keyword>
<evidence type="ECO:0000313" key="1">
    <source>
        <dbReference type="EMBL" id="CDG39933.1"/>
    </source>
</evidence>
<dbReference type="Gene3D" id="3.40.50.150">
    <property type="entry name" value="Vaccinia Virus protein VP39"/>
    <property type="match status" value="1"/>
</dbReference>
<proteinExistence type="predicted"/>
<dbReference type="InterPro" id="IPR029063">
    <property type="entry name" value="SAM-dependent_MTases_sf"/>
</dbReference>
<accession>A0A060QGW7</accession>
<evidence type="ECO:0000313" key="2">
    <source>
        <dbReference type="Proteomes" id="UP000027583"/>
    </source>
</evidence>
<dbReference type="AlphaFoldDB" id="A0A060QGW7"/>
<dbReference type="GO" id="GO:0008168">
    <property type="term" value="F:methyltransferase activity"/>
    <property type="evidence" value="ECO:0007669"/>
    <property type="project" value="UniProtKB-KW"/>
</dbReference>
<sequence length="264" mass="27945">MPKRPPQFVPPDAAGFYASRRGDQVNALLMAQLAGLLPDPTGLRVLGLGYAQPLLSQWRGLGRARWVASAQLDTPLTRRAPLDNHGGFAVPSCLVAPDALPFDDLGIDLVVMVHGLELANPHPLLRMVWKVLADHGRLILVVPNRTGLAAKDDTSPFGHGSPFSASQLDRALQRALFRAESTATALSAPLALLKLGEQAALMADRATGLLGRRLGGVHLVNACKDLYSGMPVEAERAKLAFGRRVTTLASSASSCGSLSEKPGS</sequence>